<evidence type="ECO:0000256" key="11">
    <source>
        <dbReference type="ARBA" id="ARBA00039304"/>
    </source>
</evidence>
<evidence type="ECO:0000256" key="12">
    <source>
        <dbReference type="ARBA" id="ARBA00042251"/>
    </source>
</evidence>
<dbReference type="EC" id="1.14.18.1" evidence="2"/>
<keyword evidence="7" id="KW-0186">Copper</keyword>
<proteinExistence type="predicted"/>
<keyword evidence="16" id="KW-1185">Reference proteome</keyword>
<keyword evidence="9" id="KW-0472">Membrane</keyword>
<keyword evidence="5" id="KW-0732">Signal</keyword>
<dbReference type="PANTHER" id="PTHR11474">
    <property type="entry name" value="TYROSINASE FAMILY MEMBER"/>
    <property type="match status" value="1"/>
</dbReference>
<dbReference type="SUPFAM" id="SSF48056">
    <property type="entry name" value="Di-copper centre-containing domain"/>
    <property type="match status" value="1"/>
</dbReference>
<evidence type="ECO:0000256" key="1">
    <source>
        <dbReference type="ARBA" id="ARBA00001973"/>
    </source>
</evidence>
<comment type="cofactor">
    <cofactor evidence="1">
        <name>Cu(2+)</name>
        <dbReference type="ChEBI" id="CHEBI:29036"/>
    </cofactor>
</comment>
<evidence type="ECO:0000256" key="2">
    <source>
        <dbReference type="ARBA" id="ARBA00011906"/>
    </source>
</evidence>
<dbReference type="EMBL" id="CALNXK010000175">
    <property type="protein sequence ID" value="CAH3172673.1"/>
    <property type="molecule type" value="Genomic_DNA"/>
</dbReference>
<evidence type="ECO:0000256" key="7">
    <source>
        <dbReference type="ARBA" id="ARBA00023008"/>
    </source>
</evidence>
<keyword evidence="10" id="KW-0325">Glycoprotein</keyword>
<evidence type="ECO:0000256" key="5">
    <source>
        <dbReference type="ARBA" id="ARBA00022729"/>
    </source>
</evidence>
<dbReference type="Proteomes" id="UP001159405">
    <property type="component" value="Unassembled WGS sequence"/>
</dbReference>
<comment type="subcellular location">
    <subcellularLocation>
        <location evidence="13">Endomembrane system</location>
        <topology evidence="13">Single-pass type I membrane protein</topology>
    </subcellularLocation>
</comment>
<keyword evidence="8" id="KW-0503">Monooxygenase</keyword>
<feature type="domain" description="Tyrosinase copper-binding" evidence="14">
    <location>
        <begin position="36"/>
        <end position="106"/>
    </location>
</feature>
<evidence type="ECO:0000256" key="3">
    <source>
        <dbReference type="ARBA" id="ARBA00022692"/>
    </source>
</evidence>
<accession>A0ABN8R036</accession>
<dbReference type="InterPro" id="IPR002227">
    <property type="entry name" value="Tyrosinase_Cu-bd"/>
</dbReference>
<dbReference type="InterPro" id="IPR050316">
    <property type="entry name" value="Tyrosinase/Hemocyanin"/>
</dbReference>
<keyword evidence="3" id="KW-0812">Transmembrane</keyword>
<sequence>MPRYYISDVVTLTPYEDINKTVMANLDPTALFHNISNYDLFVWMHYYAARDTITPLNMTRADIEFAYDGQGFPTWHRLYMLAWERTLQDISNNENFANPFWDWTRSKTQ</sequence>
<keyword evidence="6" id="KW-0560">Oxidoreductase</keyword>
<evidence type="ECO:0000256" key="8">
    <source>
        <dbReference type="ARBA" id="ARBA00023033"/>
    </source>
</evidence>
<comment type="caution">
    <text evidence="15">The sequence shown here is derived from an EMBL/GenBank/DDBJ whole genome shotgun (WGS) entry which is preliminary data.</text>
</comment>
<dbReference type="Pfam" id="PF00264">
    <property type="entry name" value="Tyrosinase"/>
    <property type="match status" value="1"/>
</dbReference>
<keyword evidence="4" id="KW-0479">Metal-binding</keyword>
<dbReference type="PANTHER" id="PTHR11474:SF124">
    <property type="entry name" value="TYROSINASE"/>
    <property type="match status" value="1"/>
</dbReference>
<gene>
    <name evidence="15" type="ORF">PLOB_00013127</name>
</gene>
<evidence type="ECO:0000256" key="13">
    <source>
        <dbReference type="ARBA" id="ARBA00046288"/>
    </source>
</evidence>
<evidence type="ECO:0000259" key="14">
    <source>
        <dbReference type="Pfam" id="PF00264"/>
    </source>
</evidence>
<evidence type="ECO:0000313" key="16">
    <source>
        <dbReference type="Proteomes" id="UP001159405"/>
    </source>
</evidence>
<evidence type="ECO:0000313" key="15">
    <source>
        <dbReference type="EMBL" id="CAH3172673.1"/>
    </source>
</evidence>
<evidence type="ECO:0000256" key="9">
    <source>
        <dbReference type="ARBA" id="ARBA00023136"/>
    </source>
</evidence>
<dbReference type="InterPro" id="IPR008922">
    <property type="entry name" value="Di-copper_centre_dom_sf"/>
</dbReference>
<reference evidence="15 16" key="1">
    <citation type="submission" date="2022-05" db="EMBL/GenBank/DDBJ databases">
        <authorList>
            <consortium name="Genoscope - CEA"/>
            <person name="William W."/>
        </authorList>
    </citation>
    <scope>NUCLEOTIDE SEQUENCE [LARGE SCALE GENOMIC DNA]</scope>
</reference>
<protein>
    <recommendedName>
        <fullName evidence="11">Tyrosinase</fullName>
        <ecNumber evidence="2">1.14.18.1</ecNumber>
    </recommendedName>
    <alternativeName>
        <fullName evidence="12">Monophenol monooxygenase</fullName>
    </alternativeName>
</protein>
<evidence type="ECO:0000256" key="10">
    <source>
        <dbReference type="ARBA" id="ARBA00023180"/>
    </source>
</evidence>
<evidence type="ECO:0000256" key="6">
    <source>
        <dbReference type="ARBA" id="ARBA00023002"/>
    </source>
</evidence>
<organism evidence="15 16">
    <name type="scientific">Porites lobata</name>
    <dbReference type="NCBI Taxonomy" id="104759"/>
    <lineage>
        <taxon>Eukaryota</taxon>
        <taxon>Metazoa</taxon>
        <taxon>Cnidaria</taxon>
        <taxon>Anthozoa</taxon>
        <taxon>Hexacorallia</taxon>
        <taxon>Scleractinia</taxon>
        <taxon>Fungiina</taxon>
        <taxon>Poritidae</taxon>
        <taxon>Porites</taxon>
    </lineage>
</organism>
<dbReference type="Gene3D" id="1.10.1280.10">
    <property type="entry name" value="Di-copper center containing domain from catechol oxidase"/>
    <property type="match status" value="1"/>
</dbReference>
<name>A0ABN8R036_9CNID</name>
<evidence type="ECO:0000256" key="4">
    <source>
        <dbReference type="ARBA" id="ARBA00022723"/>
    </source>
</evidence>